<gene>
    <name evidence="2" type="ORF">HNQ36_000445</name>
</gene>
<feature type="transmembrane region" description="Helical" evidence="1">
    <location>
        <begin position="65"/>
        <end position="84"/>
    </location>
</feature>
<dbReference type="AlphaFoldDB" id="A0A840MWD6"/>
<sequence>MIRQVPEQNKGAAQILVSFRIGRSGGMLRWVLDLSRVRRARKAACAALSPMVAKSRHRLGAIPDAAWSSPYIVGFMVMLITIIAKIEIGKIEGQTLCLVQAKAWEDITAMRSNLIGEEVLLLSAARNRDFEIGCQNAMTLGSMLIGNSILKVGRSAEWQDQNLDLRDDATAIWSERDDVSSLWERFFDAHVSVHICDIEPGLGKSPFEYS</sequence>
<dbReference type="EMBL" id="JACHIJ010000001">
    <property type="protein sequence ID" value="MBB5050497.1"/>
    <property type="molecule type" value="Genomic_DNA"/>
</dbReference>
<proteinExistence type="predicted"/>
<comment type="caution">
    <text evidence="2">The sequence shown here is derived from an EMBL/GenBank/DDBJ whole genome shotgun (WGS) entry which is preliminary data.</text>
</comment>
<organism evidence="2 3">
    <name type="scientific">Afipia massiliensis</name>
    <dbReference type="NCBI Taxonomy" id="211460"/>
    <lineage>
        <taxon>Bacteria</taxon>
        <taxon>Pseudomonadati</taxon>
        <taxon>Pseudomonadota</taxon>
        <taxon>Alphaproteobacteria</taxon>
        <taxon>Hyphomicrobiales</taxon>
        <taxon>Nitrobacteraceae</taxon>
        <taxon>Afipia</taxon>
    </lineage>
</organism>
<reference evidence="2 3" key="1">
    <citation type="submission" date="2020-08" db="EMBL/GenBank/DDBJ databases">
        <title>Genomic Encyclopedia of Type Strains, Phase IV (KMG-IV): sequencing the most valuable type-strain genomes for metagenomic binning, comparative biology and taxonomic classification.</title>
        <authorList>
            <person name="Goeker M."/>
        </authorList>
    </citation>
    <scope>NUCLEOTIDE SEQUENCE [LARGE SCALE GENOMIC DNA]</scope>
    <source>
        <strain evidence="2 3">DSM 17498</strain>
    </source>
</reference>
<protein>
    <submittedName>
        <fullName evidence="2">Uncharacterized protein</fullName>
    </submittedName>
</protein>
<keyword evidence="1" id="KW-1133">Transmembrane helix</keyword>
<dbReference type="Proteomes" id="UP000521227">
    <property type="component" value="Unassembled WGS sequence"/>
</dbReference>
<evidence type="ECO:0000313" key="2">
    <source>
        <dbReference type="EMBL" id="MBB5050497.1"/>
    </source>
</evidence>
<name>A0A840MWD6_9BRAD</name>
<keyword evidence="1" id="KW-0472">Membrane</keyword>
<keyword evidence="1" id="KW-0812">Transmembrane</keyword>
<evidence type="ECO:0000256" key="1">
    <source>
        <dbReference type="SAM" id="Phobius"/>
    </source>
</evidence>
<evidence type="ECO:0000313" key="3">
    <source>
        <dbReference type="Proteomes" id="UP000521227"/>
    </source>
</evidence>
<accession>A0A840MWD6</accession>